<dbReference type="EMBL" id="CACVKT020002381">
    <property type="protein sequence ID" value="CAC5377598.1"/>
    <property type="molecule type" value="Genomic_DNA"/>
</dbReference>
<feature type="region of interest" description="Disordered" evidence="1">
    <location>
        <begin position="228"/>
        <end position="260"/>
    </location>
</feature>
<evidence type="ECO:0008006" key="4">
    <source>
        <dbReference type="Google" id="ProtNLM"/>
    </source>
</evidence>
<sequence length="502" mass="57306">MPKTKPGQSKKGKNKAQRESLSPLSPEVEEALIARITESVIQSMNRNEPVEEIPEQEDHADENGEQEGVKMEENEWQVDLPATNSISTPIAVMVDPGIKHKIWQDKYIDLSVLLPQNCLPNAKKNGLQFQVSGNSTLSLVPNRPRFYISSIEQWTTAFLRFMAIYSEKFPESTAYLARHAESVRDLASTQSSNNAWLTYDQQVRMDRQIRGVPWHSLNMEFYIMATRPQQGSPQGSRPFRPFRNRQGNSSNRQEGSSTDETLPKGVCWNYNKDGFCRIKVCKFAHRCGGCKGNQPIIRCAKRAAPSKQQPHSTPKSDHRNKLTKESRLDLLAWYMFIDCFNGKALMLDHVWMSSVKLHLYTDASGAIGYGAIFKSHWFYGCWSNSLNECTITFKELYPIVLAVEVWGHLFQNSCLLFHSDNQAVVWIVNKQTSKDPMVMKLVRRLVLTCMKLNILMRAEHIPGAHNILPDLLSRFQIQEFHRLAPLMDTYPTDVDPGLLEVC</sequence>
<gene>
    <name evidence="2" type="ORF">MCOR_13896</name>
</gene>
<protein>
    <recommendedName>
        <fullName evidence="4">C3H1-type domain-containing protein</fullName>
    </recommendedName>
</protein>
<dbReference type="InterPro" id="IPR043502">
    <property type="entry name" value="DNA/RNA_pol_sf"/>
</dbReference>
<name>A0A6J8B180_MYTCO</name>
<feature type="region of interest" description="Disordered" evidence="1">
    <location>
        <begin position="43"/>
        <end position="66"/>
    </location>
</feature>
<proteinExistence type="predicted"/>
<accession>A0A6J8B180</accession>
<evidence type="ECO:0000256" key="1">
    <source>
        <dbReference type="SAM" id="MobiDB-lite"/>
    </source>
</evidence>
<dbReference type="CDD" id="cd09275">
    <property type="entry name" value="RNase_HI_RT_DIRS1"/>
    <property type="match status" value="1"/>
</dbReference>
<evidence type="ECO:0000313" key="3">
    <source>
        <dbReference type="Proteomes" id="UP000507470"/>
    </source>
</evidence>
<organism evidence="2 3">
    <name type="scientific">Mytilus coruscus</name>
    <name type="common">Sea mussel</name>
    <dbReference type="NCBI Taxonomy" id="42192"/>
    <lineage>
        <taxon>Eukaryota</taxon>
        <taxon>Metazoa</taxon>
        <taxon>Spiralia</taxon>
        <taxon>Lophotrochozoa</taxon>
        <taxon>Mollusca</taxon>
        <taxon>Bivalvia</taxon>
        <taxon>Autobranchia</taxon>
        <taxon>Pteriomorphia</taxon>
        <taxon>Mytilida</taxon>
        <taxon>Mytiloidea</taxon>
        <taxon>Mytilidae</taxon>
        <taxon>Mytilinae</taxon>
        <taxon>Mytilus</taxon>
    </lineage>
</organism>
<dbReference type="OrthoDB" id="6170584at2759"/>
<dbReference type="PANTHER" id="PTHR35558">
    <property type="entry name" value="SGNH_HYDRO DOMAIN-CONTAINING PROTEIN"/>
    <property type="match status" value="1"/>
</dbReference>
<keyword evidence="3" id="KW-1185">Reference proteome</keyword>
<dbReference type="PANTHER" id="PTHR35558:SF1">
    <property type="entry name" value="ENDONUCLEASE_EXONUCLEASE_PHOSPHATASE DOMAIN-CONTAINING PROTEIN"/>
    <property type="match status" value="1"/>
</dbReference>
<feature type="compositionally biased region" description="Acidic residues" evidence="1">
    <location>
        <begin position="50"/>
        <end position="65"/>
    </location>
</feature>
<feature type="region of interest" description="Disordered" evidence="1">
    <location>
        <begin position="1"/>
        <end position="28"/>
    </location>
</feature>
<dbReference type="SUPFAM" id="SSF56672">
    <property type="entry name" value="DNA/RNA polymerases"/>
    <property type="match status" value="1"/>
</dbReference>
<reference evidence="2 3" key="1">
    <citation type="submission" date="2020-06" db="EMBL/GenBank/DDBJ databases">
        <authorList>
            <person name="Li R."/>
            <person name="Bekaert M."/>
        </authorList>
    </citation>
    <scope>NUCLEOTIDE SEQUENCE [LARGE SCALE GENOMIC DNA]</scope>
    <source>
        <strain evidence="3">wild</strain>
    </source>
</reference>
<dbReference type="AlphaFoldDB" id="A0A6J8B180"/>
<feature type="compositionally biased region" description="Polar residues" evidence="1">
    <location>
        <begin position="245"/>
        <end position="260"/>
    </location>
</feature>
<evidence type="ECO:0000313" key="2">
    <source>
        <dbReference type="EMBL" id="CAC5377598.1"/>
    </source>
</evidence>
<dbReference type="Proteomes" id="UP000507470">
    <property type="component" value="Unassembled WGS sequence"/>
</dbReference>